<sequence length="335" mass="37721">MTSASAEAFKPSEYSSHFNSHDIELYIKKLNRLNITDPYNAPGVLFTSISAEEDVPDLQYPDIYNYLINFPSSYSGDSLKAYKSLEGYKWTQSGFVTNIQMWNLQAKKCCIITGRVNHSQRLNDPQLKPWMVVRNDGVVLGAHCNCTAGLGESCSHVSAVLFSIWQHNNGRKEEIAVTSKKCKWATPSEDPTFPPLTAAEQAQLYNNLSQCHTQEEQIIKPVVLSVVKEYAASYVPKAVMLDVPEPRTNLYNKQLKDLNLAELQDRAEALFEDITVTKEQSDIVEEETQAQSKSKIWFEQRSGRVTGSTFRAATKDRHQKACSVSDKTNMLPKVP</sequence>
<gene>
    <name evidence="2" type="ORF">DPX16_7167</name>
</gene>
<dbReference type="Proteomes" id="UP000281406">
    <property type="component" value="Unassembled WGS sequence"/>
</dbReference>
<evidence type="ECO:0000256" key="1">
    <source>
        <dbReference type="SAM" id="MobiDB-lite"/>
    </source>
</evidence>
<name>A0A3N0XFH0_ANAGA</name>
<evidence type="ECO:0000313" key="2">
    <source>
        <dbReference type="EMBL" id="ROI16114.1"/>
    </source>
</evidence>
<evidence type="ECO:0000313" key="3">
    <source>
        <dbReference type="Proteomes" id="UP000281406"/>
    </source>
</evidence>
<comment type="caution">
    <text evidence="2">The sequence shown here is derived from an EMBL/GenBank/DDBJ whole genome shotgun (WGS) entry which is preliminary data.</text>
</comment>
<keyword evidence="3" id="KW-1185">Reference proteome</keyword>
<dbReference type="PANTHER" id="PTHR47526">
    <property type="entry name" value="ATP-DEPENDENT DNA HELICASE"/>
    <property type="match status" value="1"/>
</dbReference>
<accession>A0A3N0XFH0</accession>
<dbReference type="AlphaFoldDB" id="A0A3N0XFH0"/>
<dbReference type="EMBL" id="RJVU01075616">
    <property type="protein sequence ID" value="ROI16114.1"/>
    <property type="molecule type" value="Genomic_DNA"/>
</dbReference>
<dbReference type="OrthoDB" id="6155932at2759"/>
<proteinExistence type="predicted"/>
<feature type="region of interest" description="Disordered" evidence="1">
    <location>
        <begin position="316"/>
        <end position="335"/>
    </location>
</feature>
<reference evidence="2 3" key="1">
    <citation type="submission" date="2018-10" db="EMBL/GenBank/DDBJ databases">
        <title>Genome assembly for a Yunnan-Guizhou Plateau 3E fish, Anabarilius grahami (Regan), and its evolutionary and genetic applications.</title>
        <authorList>
            <person name="Jiang W."/>
        </authorList>
    </citation>
    <scope>NUCLEOTIDE SEQUENCE [LARGE SCALE GENOMIC DNA]</scope>
    <source>
        <strain evidence="2">AG-KIZ</strain>
        <tissue evidence="2">Muscle</tissue>
    </source>
</reference>
<protein>
    <recommendedName>
        <fullName evidence="4">SWIM-type domain-containing protein</fullName>
    </recommendedName>
</protein>
<organism evidence="2 3">
    <name type="scientific">Anabarilius grahami</name>
    <name type="common">Kanglang fish</name>
    <name type="synonym">Barilius grahami</name>
    <dbReference type="NCBI Taxonomy" id="495550"/>
    <lineage>
        <taxon>Eukaryota</taxon>
        <taxon>Metazoa</taxon>
        <taxon>Chordata</taxon>
        <taxon>Craniata</taxon>
        <taxon>Vertebrata</taxon>
        <taxon>Euteleostomi</taxon>
        <taxon>Actinopterygii</taxon>
        <taxon>Neopterygii</taxon>
        <taxon>Teleostei</taxon>
        <taxon>Ostariophysi</taxon>
        <taxon>Cypriniformes</taxon>
        <taxon>Xenocyprididae</taxon>
        <taxon>Xenocypridinae</taxon>
        <taxon>Xenocypridinae incertae sedis</taxon>
        <taxon>Anabarilius</taxon>
    </lineage>
</organism>
<evidence type="ECO:0008006" key="4">
    <source>
        <dbReference type="Google" id="ProtNLM"/>
    </source>
</evidence>